<keyword evidence="1 11" id="KW-1003">Cell membrane</keyword>
<dbReference type="GO" id="GO:0016763">
    <property type="term" value="F:pentosyltransferase activity"/>
    <property type="evidence" value="ECO:0007669"/>
    <property type="project" value="InterPro"/>
</dbReference>
<dbReference type="PANTHER" id="PTHR30400:SF0">
    <property type="entry name" value="BIOSYNTHETIC PEPTIDOGLYCAN TRANSGLYCOSYLASE"/>
    <property type="match status" value="1"/>
</dbReference>
<evidence type="ECO:0000256" key="3">
    <source>
        <dbReference type="ARBA" id="ARBA00022676"/>
    </source>
</evidence>
<keyword evidence="2 11" id="KW-0997">Cell inner membrane</keyword>
<dbReference type="EC" id="2.4.99.28" evidence="11"/>
<dbReference type="OrthoDB" id="9766909at2"/>
<evidence type="ECO:0000256" key="5">
    <source>
        <dbReference type="ARBA" id="ARBA00022692"/>
    </source>
</evidence>
<keyword evidence="9 11" id="KW-0472">Membrane</keyword>
<dbReference type="Pfam" id="PF00912">
    <property type="entry name" value="Transgly"/>
    <property type="match status" value="1"/>
</dbReference>
<name>A0A151XXF8_9GAMM</name>
<evidence type="ECO:0000259" key="12">
    <source>
        <dbReference type="Pfam" id="PF00912"/>
    </source>
</evidence>
<keyword evidence="4 11" id="KW-0808">Transferase</keyword>
<dbReference type="STRING" id="1806892.AZH43_04070"/>
<dbReference type="RefSeq" id="WP_067672332.1">
    <property type="nucleotide sequence ID" value="NZ_CBCSIK010000001.1"/>
</dbReference>
<comment type="similarity">
    <text evidence="11">Belongs to the glycosyltransferase 51 family.</text>
</comment>
<comment type="catalytic activity">
    <reaction evidence="11">
        <text>[GlcNAc-(1-&gt;4)-Mur2Ac(oyl-L-Ala-gamma-D-Glu-L-Lys-D-Ala-D-Ala)](n)-di-trans,octa-cis-undecaprenyl diphosphate + beta-D-GlcNAc-(1-&gt;4)-Mur2Ac(oyl-L-Ala-gamma-D-Glu-L-Lys-D-Ala-D-Ala)-di-trans,octa-cis-undecaprenyl diphosphate = [GlcNAc-(1-&gt;4)-Mur2Ac(oyl-L-Ala-gamma-D-Glu-L-Lys-D-Ala-D-Ala)](n+1)-di-trans,octa-cis-undecaprenyl diphosphate + di-trans,octa-cis-undecaprenyl diphosphate + H(+)</text>
        <dbReference type="Rhea" id="RHEA:23708"/>
        <dbReference type="Rhea" id="RHEA-COMP:9602"/>
        <dbReference type="Rhea" id="RHEA-COMP:9603"/>
        <dbReference type="ChEBI" id="CHEBI:15378"/>
        <dbReference type="ChEBI" id="CHEBI:58405"/>
        <dbReference type="ChEBI" id="CHEBI:60033"/>
        <dbReference type="ChEBI" id="CHEBI:78435"/>
        <dbReference type="EC" id="2.4.99.28"/>
    </reaction>
</comment>
<keyword evidence="3 11" id="KW-0328">Glycosyltransferase</keyword>
<comment type="pathway">
    <text evidence="11">Cell wall biogenesis; peptidoglycan biosynthesis.</text>
</comment>
<gene>
    <name evidence="11" type="primary">mtgA</name>
    <name evidence="13" type="ORF">AZH43_04070</name>
</gene>
<dbReference type="GO" id="GO:0005886">
    <property type="term" value="C:plasma membrane"/>
    <property type="evidence" value="ECO:0007669"/>
    <property type="project" value="UniProtKB-SubCell"/>
</dbReference>
<sequence length="224" mass="26453">MKAFLARTLLILVSLVLLVQLWIFASLAWWRTHPVETTMMMRIDYWSDTSKPIKQQWRDYDQISDYVKHAVVAAEDGKFLQHHGFDWAGMQFALERNKDKGKVVAGGSTISQQLAKNLFLYNKRSFLRKGQEAVATWMMERMWSKERILEVYLNSVEFGDNIYGVEAATQYYFGKSSRSLSREQAAFLAAILPNPKYYQDHRSDRKLLYRKRMIQKYMRYSHIP</sequence>
<organism evidence="13 14">
    <name type="scientific">Acinetobacter pragensis</name>
    <dbReference type="NCBI Taxonomy" id="1806892"/>
    <lineage>
        <taxon>Bacteria</taxon>
        <taxon>Pseudomonadati</taxon>
        <taxon>Pseudomonadota</taxon>
        <taxon>Gammaproteobacteria</taxon>
        <taxon>Moraxellales</taxon>
        <taxon>Moraxellaceae</taxon>
        <taxon>Acinetobacter</taxon>
    </lineage>
</organism>
<dbReference type="EMBL" id="LUAW01000067">
    <property type="protein sequence ID" value="KYQ70490.1"/>
    <property type="molecule type" value="Genomic_DNA"/>
</dbReference>
<dbReference type="Proteomes" id="UP000076276">
    <property type="component" value="Unassembled WGS sequence"/>
</dbReference>
<accession>A0A151XXF8</accession>
<comment type="caution">
    <text evidence="13">The sequence shown here is derived from an EMBL/GenBank/DDBJ whole genome shotgun (WGS) entry which is preliminary data.</text>
</comment>
<dbReference type="InterPro" id="IPR036950">
    <property type="entry name" value="PBP_transglycosylase"/>
</dbReference>
<dbReference type="PANTHER" id="PTHR30400">
    <property type="entry name" value="MONOFUNCTIONAL BIOSYNTHETIC PEPTIDOGLYCAN TRANSGLYCOSYLASE"/>
    <property type="match status" value="1"/>
</dbReference>
<comment type="function">
    <text evidence="11">Peptidoglycan polymerase that catalyzes glycan chain elongation from lipid-linked precursors.</text>
</comment>
<keyword evidence="8 11" id="KW-1133">Transmembrane helix</keyword>
<dbReference type="InterPro" id="IPR011812">
    <property type="entry name" value="Pep_trsgly"/>
</dbReference>
<keyword evidence="6 11" id="KW-0133">Cell shape</keyword>
<evidence type="ECO:0000256" key="2">
    <source>
        <dbReference type="ARBA" id="ARBA00022519"/>
    </source>
</evidence>
<feature type="domain" description="Glycosyl transferase family 51" evidence="12">
    <location>
        <begin position="51"/>
        <end position="218"/>
    </location>
</feature>
<evidence type="ECO:0000256" key="10">
    <source>
        <dbReference type="ARBA" id="ARBA00023316"/>
    </source>
</evidence>
<keyword evidence="10 11" id="KW-0961">Cell wall biogenesis/degradation</keyword>
<proteinExistence type="inferred from homology"/>
<dbReference type="NCBIfam" id="TIGR02070">
    <property type="entry name" value="mono_pep_trsgly"/>
    <property type="match status" value="1"/>
</dbReference>
<evidence type="ECO:0000256" key="8">
    <source>
        <dbReference type="ARBA" id="ARBA00022989"/>
    </source>
</evidence>
<comment type="subcellular location">
    <subcellularLocation>
        <location evidence="11">Cell inner membrane</location>
        <topology evidence="11">Single-pass membrane protein</topology>
    </subcellularLocation>
</comment>
<dbReference type="GO" id="GO:0008360">
    <property type="term" value="P:regulation of cell shape"/>
    <property type="evidence" value="ECO:0007669"/>
    <property type="project" value="UniProtKB-KW"/>
</dbReference>
<dbReference type="InterPro" id="IPR001264">
    <property type="entry name" value="Glyco_trans_51"/>
</dbReference>
<evidence type="ECO:0000256" key="4">
    <source>
        <dbReference type="ARBA" id="ARBA00022679"/>
    </source>
</evidence>
<evidence type="ECO:0000256" key="7">
    <source>
        <dbReference type="ARBA" id="ARBA00022984"/>
    </source>
</evidence>
<evidence type="ECO:0000256" key="11">
    <source>
        <dbReference type="HAMAP-Rule" id="MF_00766"/>
    </source>
</evidence>
<keyword evidence="7 11" id="KW-0573">Peptidoglycan synthesis</keyword>
<dbReference type="GO" id="GO:0008955">
    <property type="term" value="F:peptidoglycan glycosyltransferase activity"/>
    <property type="evidence" value="ECO:0007669"/>
    <property type="project" value="UniProtKB-UniRule"/>
</dbReference>
<dbReference type="InterPro" id="IPR023346">
    <property type="entry name" value="Lysozyme-like_dom_sf"/>
</dbReference>
<evidence type="ECO:0000313" key="13">
    <source>
        <dbReference type="EMBL" id="KYQ70490.1"/>
    </source>
</evidence>
<reference evidence="13 14" key="1">
    <citation type="submission" date="2016-03" db="EMBL/GenBank/DDBJ databases">
        <title>Acinetobacter genomospecies 28 strain ANC 4149.</title>
        <authorList>
            <person name="Radolfova-Krizova L."/>
            <person name="Nemec A."/>
        </authorList>
    </citation>
    <scope>NUCLEOTIDE SEQUENCE [LARGE SCALE GENOMIC DNA]</scope>
    <source>
        <strain evidence="13 14">ANC 4149</strain>
    </source>
</reference>
<evidence type="ECO:0000256" key="1">
    <source>
        <dbReference type="ARBA" id="ARBA00022475"/>
    </source>
</evidence>
<evidence type="ECO:0000256" key="6">
    <source>
        <dbReference type="ARBA" id="ARBA00022960"/>
    </source>
</evidence>
<dbReference type="GO" id="GO:0009274">
    <property type="term" value="C:peptidoglycan-based cell wall"/>
    <property type="evidence" value="ECO:0007669"/>
    <property type="project" value="InterPro"/>
</dbReference>
<dbReference type="HAMAP" id="MF_00766">
    <property type="entry name" value="PGT_MtgA"/>
    <property type="match status" value="1"/>
</dbReference>
<evidence type="ECO:0000313" key="14">
    <source>
        <dbReference type="Proteomes" id="UP000076276"/>
    </source>
</evidence>
<keyword evidence="5 11" id="KW-0812">Transmembrane</keyword>
<dbReference type="AlphaFoldDB" id="A0A151XXF8"/>
<protein>
    <recommendedName>
        <fullName evidence="11">Biosynthetic peptidoglycan transglycosylase</fullName>
        <ecNumber evidence="11">2.4.99.28</ecNumber>
    </recommendedName>
    <alternativeName>
        <fullName evidence="11">Glycan polymerase</fullName>
    </alternativeName>
    <alternativeName>
        <fullName evidence="11">Peptidoglycan glycosyltransferase MtgA</fullName>
        <shortName evidence="11">PGT</shortName>
    </alternativeName>
</protein>
<evidence type="ECO:0000256" key="9">
    <source>
        <dbReference type="ARBA" id="ARBA00023136"/>
    </source>
</evidence>
<dbReference type="GO" id="GO:0009252">
    <property type="term" value="P:peptidoglycan biosynthetic process"/>
    <property type="evidence" value="ECO:0007669"/>
    <property type="project" value="UniProtKB-UniRule"/>
</dbReference>
<dbReference type="UniPathway" id="UPA00219"/>
<dbReference type="Gene3D" id="1.10.3810.10">
    <property type="entry name" value="Biosynthetic peptidoglycan transglycosylase-like"/>
    <property type="match status" value="1"/>
</dbReference>
<keyword evidence="14" id="KW-1185">Reference proteome</keyword>
<dbReference type="SUPFAM" id="SSF53955">
    <property type="entry name" value="Lysozyme-like"/>
    <property type="match status" value="1"/>
</dbReference>
<dbReference type="GO" id="GO:0071555">
    <property type="term" value="P:cell wall organization"/>
    <property type="evidence" value="ECO:0007669"/>
    <property type="project" value="UniProtKB-KW"/>
</dbReference>